<evidence type="ECO:0000313" key="3">
    <source>
        <dbReference type="Proteomes" id="UP000784294"/>
    </source>
</evidence>
<name>A0A448WM51_9PLAT</name>
<comment type="caution">
    <text evidence="2">The sequence shown here is derived from an EMBL/GenBank/DDBJ whole genome shotgun (WGS) entry which is preliminary data.</text>
</comment>
<gene>
    <name evidence="2" type="ORF">PXEA_LOCUS8618</name>
</gene>
<sequence>MHLLGSESGPGNGRLVLKWTPNHAISTEDAVQVPVSSKEASTLSSSLSPPSPSSSPPAQLCSDAIQLQFDDTTVSTAKAIDKGY</sequence>
<dbReference type="EMBL" id="CAAALY010023728">
    <property type="protein sequence ID" value="VEL15178.1"/>
    <property type="molecule type" value="Genomic_DNA"/>
</dbReference>
<protein>
    <submittedName>
        <fullName evidence="2">Uncharacterized protein</fullName>
    </submittedName>
</protein>
<feature type="region of interest" description="Disordered" evidence="1">
    <location>
        <begin position="30"/>
        <end position="59"/>
    </location>
</feature>
<dbReference type="Proteomes" id="UP000784294">
    <property type="component" value="Unassembled WGS sequence"/>
</dbReference>
<accession>A0A448WM51</accession>
<evidence type="ECO:0000313" key="2">
    <source>
        <dbReference type="EMBL" id="VEL15178.1"/>
    </source>
</evidence>
<dbReference type="AlphaFoldDB" id="A0A448WM51"/>
<proteinExistence type="predicted"/>
<organism evidence="2 3">
    <name type="scientific">Protopolystoma xenopodis</name>
    <dbReference type="NCBI Taxonomy" id="117903"/>
    <lineage>
        <taxon>Eukaryota</taxon>
        <taxon>Metazoa</taxon>
        <taxon>Spiralia</taxon>
        <taxon>Lophotrochozoa</taxon>
        <taxon>Platyhelminthes</taxon>
        <taxon>Monogenea</taxon>
        <taxon>Polyopisthocotylea</taxon>
        <taxon>Polystomatidea</taxon>
        <taxon>Polystomatidae</taxon>
        <taxon>Protopolystoma</taxon>
    </lineage>
</organism>
<evidence type="ECO:0000256" key="1">
    <source>
        <dbReference type="SAM" id="MobiDB-lite"/>
    </source>
</evidence>
<reference evidence="2" key="1">
    <citation type="submission" date="2018-11" db="EMBL/GenBank/DDBJ databases">
        <authorList>
            <consortium name="Pathogen Informatics"/>
        </authorList>
    </citation>
    <scope>NUCLEOTIDE SEQUENCE</scope>
</reference>
<keyword evidence="3" id="KW-1185">Reference proteome</keyword>